<evidence type="ECO:0000313" key="1">
    <source>
        <dbReference type="EMBL" id="RUS92995.1"/>
    </source>
</evidence>
<dbReference type="RefSeq" id="WP_127056533.1">
    <property type="nucleotide sequence ID" value="NZ_RSCM01000022.1"/>
</dbReference>
<evidence type="ECO:0008006" key="3">
    <source>
        <dbReference type="Google" id="ProtNLM"/>
    </source>
</evidence>
<name>A0A433UGN8_ANAVA</name>
<gene>
    <name evidence="1" type="ORF">DSM107003_47420</name>
</gene>
<accession>A0A433UGN8</accession>
<proteinExistence type="predicted"/>
<dbReference type="EMBL" id="RSCM01000022">
    <property type="protein sequence ID" value="RUS92995.1"/>
    <property type="molecule type" value="Genomic_DNA"/>
</dbReference>
<keyword evidence="2" id="KW-1185">Reference proteome</keyword>
<dbReference type="OrthoDB" id="508938at2"/>
<sequence>MEQLSLFGNTEYKTLRTTKPVMDAESLKQWKSRVFNYQQLIRKTEPPKQGTLFDVAPTHCNPDNIDPFSLQLQSMAFYRMPDDYGQAALYFIIDSAAELLLYIGETKHSNKRWKGIHDCKDYIGNYQELHYKYDITTAVNIAFWWDAPTNRKPRQALEQMMIRKWRSPFNKEMWDLWGQTFGHS</sequence>
<dbReference type="Proteomes" id="UP000276103">
    <property type="component" value="Unassembled WGS sequence"/>
</dbReference>
<reference evidence="1 2" key="1">
    <citation type="journal article" date="2019" name="Genome Biol. Evol.">
        <title>Day and night: Metabolic profiles and evolutionary relationships of six axenic non-marine cyanobacteria.</title>
        <authorList>
            <person name="Will S.E."/>
            <person name="Henke P."/>
            <person name="Boedeker C."/>
            <person name="Huang S."/>
            <person name="Brinkmann H."/>
            <person name="Rohde M."/>
            <person name="Jarek M."/>
            <person name="Friedl T."/>
            <person name="Seufert S."/>
            <person name="Schumacher M."/>
            <person name="Overmann J."/>
            <person name="Neumann-Schaal M."/>
            <person name="Petersen J."/>
        </authorList>
    </citation>
    <scope>NUCLEOTIDE SEQUENCE [LARGE SCALE GENOMIC DNA]</scope>
    <source>
        <strain evidence="1 2">SAG 1403-4b</strain>
    </source>
</reference>
<organism evidence="1 2">
    <name type="scientific">Trichormus variabilis SAG 1403-4b</name>
    <dbReference type="NCBI Taxonomy" id="447716"/>
    <lineage>
        <taxon>Bacteria</taxon>
        <taxon>Bacillati</taxon>
        <taxon>Cyanobacteriota</taxon>
        <taxon>Cyanophyceae</taxon>
        <taxon>Nostocales</taxon>
        <taxon>Nostocaceae</taxon>
        <taxon>Trichormus</taxon>
    </lineage>
</organism>
<dbReference type="AlphaFoldDB" id="A0A433UGN8"/>
<comment type="caution">
    <text evidence="1">The sequence shown here is derived from an EMBL/GenBank/DDBJ whole genome shotgun (WGS) entry which is preliminary data.</text>
</comment>
<protein>
    <recommendedName>
        <fullName evidence="3">GIY-YIG domain-containing protein</fullName>
    </recommendedName>
</protein>
<evidence type="ECO:0000313" key="2">
    <source>
        <dbReference type="Proteomes" id="UP000276103"/>
    </source>
</evidence>